<dbReference type="STRING" id="872965.SE16_06330"/>
<evidence type="ECO:0000313" key="3">
    <source>
        <dbReference type="EMBL" id="KPL88420.1"/>
    </source>
</evidence>
<protein>
    <submittedName>
        <fullName evidence="2">Uncharacterized protein</fullName>
    </submittedName>
</protein>
<accession>A0A0M9UBN0</accession>
<organism evidence="2 4">
    <name type="scientific">Ardenticatena maritima</name>
    <dbReference type="NCBI Taxonomy" id="872965"/>
    <lineage>
        <taxon>Bacteria</taxon>
        <taxon>Bacillati</taxon>
        <taxon>Chloroflexota</taxon>
        <taxon>Ardenticatenia</taxon>
        <taxon>Ardenticatenales</taxon>
        <taxon>Ardenticatenaceae</taxon>
        <taxon>Ardenticatena</taxon>
    </lineage>
</organism>
<gene>
    <name evidence="2" type="ORF">ARMA_0343</name>
    <name evidence="3" type="ORF">SE16_06330</name>
</gene>
<feature type="transmembrane region" description="Helical" evidence="1">
    <location>
        <begin position="125"/>
        <end position="146"/>
    </location>
</feature>
<feature type="transmembrane region" description="Helical" evidence="1">
    <location>
        <begin position="78"/>
        <end position="105"/>
    </location>
</feature>
<name>A0A0M9UBN0_9CHLR</name>
<dbReference type="EMBL" id="LGKN01000004">
    <property type="protein sequence ID" value="KPL88420.1"/>
    <property type="molecule type" value="Genomic_DNA"/>
</dbReference>
<evidence type="ECO:0000313" key="4">
    <source>
        <dbReference type="Proteomes" id="UP000037784"/>
    </source>
</evidence>
<dbReference type="Proteomes" id="UP000037784">
    <property type="component" value="Unassembled WGS sequence"/>
</dbReference>
<evidence type="ECO:0000313" key="2">
    <source>
        <dbReference type="EMBL" id="GAP61920.1"/>
    </source>
</evidence>
<dbReference type="AlphaFoldDB" id="A0A0M9UBN0"/>
<evidence type="ECO:0000313" key="5">
    <source>
        <dbReference type="Proteomes" id="UP000050502"/>
    </source>
</evidence>
<reference evidence="3 5" key="2">
    <citation type="submission" date="2015-07" db="EMBL/GenBank/DDBJ databases">
        <title>Whole genome sequence of Ardenticatena maritima DSM 23922.</title>
        <authorList>
            <person name="Hemp J."/>
            <person name="Ward L.M."/>
            <person name="Pace L.A."/>
            <person name="Fischer W.W."/>
        </authorList>
    </citation>
    <scope>NUCLEOTIDE SEQUENCE [LARGE SCALE GENOMIC DNA]</scope>
    <source>
        <strain evidence="3 5">110S</strain>
    </source>
</reference>
<keyword evidence="1" id="KW-1133">Transmembrane helix</keyword>
<keyword evidence="1" id="KW-0472">Membrane</keyword>
<reference evidence="2" key="1">
    <citation type="journal article" date="2015" name="Genome Announc.">
        <title>Draft Genome Sequence of a Heterotrophic Facultative Anaerobic Thermophilic Bacterium, Ardenticatena maritima Strain 110ST.</title>
        <authorList>
            <person name="Kawaichi S."/>
            <person name="Yoshida T."/>
            <person name="Sako Y."/>
            <person name="Nakamura R."/>
        </authorList>
    </citation>
    <scope>NUCLEOTIDE SEQUENCE [LARGE SCALE GENOMIC DNA]</scope>
    <source>
        <strain evidence="2">110S</strain>
    </source>
</reference>
<dbReference type="RefSeq" id="WP_054491851.1">
    <property type="nucleotide sequence ID" value="NZ_BBZA01000019.1"/>
</dbReference>
<feature type="transmembrane region" description="Helical" evidence="1">
    <location>
        <begin position="48"/>
        <end position="66"/>
    </location>
</feature>
<dbReference type="Proteomes" id="UP000050502">
    <property type="component" value="Unassembled WGS sequence"/>
</dbReference>
<sequence length="157" mass="17769">MKPLAWLARTFGFVALGAAATLALLLLLPVGRMGLFDATMMALVRYVLWYWIVPIAFALFLLRYLLTPVRPLPRTRGYVWVRWGVGLALWGLGMGWLFTPFVLVWEEALRLHSVGGTLAQWQASALRLYILHAPFFPTGVLALFAARKWFLRSTPHA</sequence>
<proteinExistence type="predicted"/>
<keyword evidence="4" id="KW-1185">Reference proteome</keyword>
<reference evidence="4" key="3">
    <citation type="submission" date="2015-08" db="EMBL/GenBank/DDBJ databases">
        <title>Draft Genome Sequence of a Heterotrophic Facultative Anaerobic Bacterium Ardenticatena maritima Strain 110S.</title>
        <authorList>
            <person name="Kawaichi S."/>
            <person name="Yoshida T."/>
            <person name="Sako Y."/>
            <person name="Nakamura R."/>
        </authorList>
    </citation>
    <scope>NUCLEOTIDE SEQUENCE [LARGE SCALE GENOMIC DNA]</scope>
    <source>
        <strain evidence="4">110S</strain>
    </source>
</reference>
<evidence type="ECO:0000256" key="1">
    <source>
        <dbReference type="SAM" id="Phobius"/>
    </source>
</evidence>
<keyword evidence="1" id="KW-0812">Transmembrane</keyword>
<comment type="caution">
    <text evidence="2">The sequence shown here is derived from an EMBL/GenBank/DDBJ whole genome shotgun (WGS) entry which is preliminary data.</text>
</comment>
<dbReference type="EMBL" id="BBZA01000019">
    <property type="protein sequence ID" value="GAP61920.1"/>
    <property type="molecule type" value="Genomic_DNA"/>
</dbReference>